<evidence type="ECO:0000256" key="1">
    <source>
        <dbReference type="SAM" id="SignalP"/>
    </source>
</evidence>
<feature type="signal peptide" evidence="1">
    <location>
        <begin position="1"/>
        <end position="23"/>
    </location>
</feature>
<dbReference type="InterPro" id="IPR021647">
    <property type="entry name" value="CusF_Ec"/>
</dbReference>
<organism evidence="2 3">
    <name type="scientific">Bradyrhizobium valentinum</name>
    <dbReference type="NCBI Taxonomy" id="1518501"/>
    <lineage>
        <taxon>Bacteria</taxon>
        <taxon>Pseudomonadati</taxon>
        <taxon>Pseudomonadota</taxon>
        <taxon>Alphaproteobacteria</taxon>
        <taxon>Hyphomicrobiales</taxon>
        <taxon>Nitrobacteraceae</taxon>
        <taxon>Bradyrhizobium</taxon>
    </lineage>
</organism>
<dbReference type="InterPro" id="IPR042230">
    <property type="entry name" value="CusF_sf"/>
</dbReference>
<evidence type="ECO:0008006" key="4">
    <source>
        <dbReference type="Google" id="ProtNLM"/>
    </source>
</evidence>
<name>A0A0R3LTR4_9BRAD</name>
<evidence type="ECO:0000313" key="2">
    <source>
        <dbReference type="EMBL" id="KRR11337.1"/>
    </source>
</evidence>
<gene>
    <name evidence="2" type="ORF">CP49_39975</name>
</gene>
<feature type="chain" id="PRO_5006443394" description="Copper-binding protein" evidence="1">
    <location>
        <begin position="24"/>
        <end position="111"/>
    </location>
</feature>
<dbReference type="RefSeq" id="WP_057849696.1">
    <property type="nucleotide sequence ID" value="NZ_LLXX01000041.1"/>
</dbReference>
<keyword evidence="1" id="KW-0732">Signal</keyword>
<dbReference type="Pfam" id="PF11604">
    <property type="entry name" value="CusF_Ec"/>
    <property type="match status" value="1"/>
</dbReference>
<keyword evidence="3" id="KW-1185">Reference proteome</keyword>
<reference evidence="2 3" key="1">
    <citation type="submission" date="2014-03" db="EMBL/GenBank/DDBJ databases">
        <title>Bradyrhizobium valentinum sp. nov., isolated from effective nodules of Lupinus mariae-josephae, a lupine endemic of basic-lime soils in Eastern Spain.</title>
        <authorList>
            <person name="Duran D."/>
            <person name="Rey L."/>
            <person name="Navarro A."/>
            <person name="Busquets A."/>
            <person name="Imperial J."/>
            <person name="Ruiz-Argueso T."/>
        </authorList>
    </citation>
    <scope>NUCLEOTIDE SEQUENCE [LARGE SCALE GENOMIC DNA]</scope>
    <source>
        <strain evidence="2 3">LmjM3</strain>
    </source>
</reference>
<dbReference type="AlphaFoldDB" id="A0A0R3LTR4"/>
<evidence type="ECO:0000313" key="3">
    <source>
        <dbReference type="Proteomes" id="UP000051913"/>
    </source>
</evidence>
<dbReference type="Proteomes" id="UP000051913">
    <property type="component" value="Unassembled WGS sequence"/>
</dbReference>
<proteinExistence type="predicted"/>
<dbReference type="EMBL" id="LLXX01000041">
    <property type="protein sequence ID" value="KRR11337.1"/>
    <property type="molecule type" value="Genomic_DNA"/>
</dbReference>
<sequence>MKIAGMIMAATAALSIAGTSALAQQMRTGMVTRIDRISGTISIKDMPDGTTGANTGAATEEFKIQDGARLNALHAGDRVTFDVSDTAGTKTITKIDRAEAVTKIDKKNDKK</sequence>
<accession>A0A0R3LTR4</accession>
<dbReference type="Gene3D" id="2.40.50.320">
    <property type="entry name" value="Copper binding periplasmic protein CusF"/>
    <property type="match status" value="1"/>
</dbReference>
<comment type="caution">
    <text evidence="2">The sequence shown here is derived from an EMBL/GenBank/DDBJ whole genome shotgun (WGS) entry which is preliminary data.</text>
</comment>
<protein>
    <recommendedName>
        <fullName evidence="4">Copper-binding protein</fullName>
    </recommendedName>
</protein>